<evidence type="ECO:0000313" key="2">
    <source>
        <dbReference type="EMBL" id="ANG66271.1"/>
    </source>
</evidence>
<feature type="transmembrane region" description="Helical" evidence="1">
    <location>
        <begin position="6"/>
        <end position="32"/>
    </location>
</feature>
<accession>A0A173DZB1</accession>
<keyword evidence="1" id="KW-0472">Membrane</keyword>
<protein>
    <submittedName>
        <fullName evidence="2">Uncharacterized protein</fullName>
    </submittedName>
</protein>
<dbReference type="Proteomes" id="UP000019147">
    <property type="component" value="Chromosome"/>
</dbReference>
<reference evidence="2 3" key="1">
    <citation type="journal article" date="2014" name="Syst. Appl. Microbiol.">
        <title>Evidence for the existence of two new members of the family Chlamydiaceae and proposal of Chlamydia avium sp. nov. and Chlamydia gallinacea sp. nov.</title>
        <authorList>
            <person name="Sachse K."/>
            <person name="Laroucau K."/>
            <person name="Riege K."/>
            <person name="Wehner S."/>
            <person name="Dilcher M."/>
            <person name="Creasy H.H."/>
            <person name="Weidmann M."/>
            <person name="Myers G."/>
            <person name="Vorimore F."/>
            <person name="Vicari N."/>
            <person name="Magnino S."/>
            <person name="Liebler-Tenorio E."/>
            <person name="Ruettger A."/>
            <person name="Bavoil P.M."/>
            <person name="Hufert F.T."/>
            <person name="Rossello-Mora R."/>
            <person name="Marz M."/>
        </authorList>
    </citation>
    <scope>NUCLEOTIDE SEQUENCE [LARGE SCALE GENOMIC DNA]</scope>
    <source>
        <strain evidence="2 3">08-1274/3</strain>
    </source>
</reference>
<evidence type="ECO:0000256" key="1">
    <source>
        <dbReference type="SAM" id="Phobius"/>
    </source>
</evidence>
<keyword evidence="1" id="KW-1133">Transmembrane helix</keyword>
<dbReference type="STRING" id="1143323.M787_002970"/>
<dbReference type="OrthoDB" id="18133at2"/>
<dbReference type="KEGG" id="cgz:M787_002970"/>
<keyword evidence="1" id="KW-0812">Transmembrane</keyword>
<evidence type="ECO:0000313" key="3">
    <source>
        <dbReference type="Proteomes" id="UP000019147"/>
    </source>
</evidence>
<sequence>MNNYLSGSLIICCILFSLCMITASIFTISLLYRLNKILKNVSKLTTILSFESKILAPLLLCKKLICHWLRKKNQRLSQEIEGCFQNDNSEKNCISKIFRCMKWIAAALILWGVFHKKD</sequence>
<dbReference type="EMBL" id="CP015840">
    <property type="protein sequence ID" value="ANG66271.1"/>
    <property type="molecule type" value="Genomic_DNA"/>
</dbReference>
<dbReference type="AlphaFoldDB" id="A0A173DZB1"/>
<proteinExistence type="predicted"/>
<name>A0A173DZB1_9CHLA</name>
<gene>
    <name evidence="2" type="ORF">M787_002970</name>
</gene>
<organism evidence="2 3">
    <name type="scientific">Chlamydia gallinacea 08-1274/3</name>
    <dbReference type="NCBI Taxonomy" id="1143323"/>
    <lineage>
        <taxon>Bacteria</taxon>
        <taxon>Pseudomonadati</taxon>
        <taxon>Chlamydiota</taxon>
        <taxon>Chlamydiia</taxon>
        <taxon>Chlamydiales</taxon>
        <taxon>Chlamydiaceae</taxon>
        <taxon>Chlamydia/Chlamydophila group</taxon>
        <taxon>Chlamydia</taxon>
    </lineage>
</organism>